<gene>
    <name evidence="1" type="ORF">LCGC14_2061740</name>
</gene>
<dbReference type="SUPFAM" id="SSF52309">
    <property type="entry name" value="N-(deoxy)ribosyltransferase-like"/>
    <property type="match status" value="1"/>
</dbReference>
<protein>
    <recommendedName>
        <fullName evidence="2">Nucleoside 2-deoxyribosyltransferase</fullName>
    </recommendedName>
</protein>
<comment type="caution">
    <text evidence="1">The sequence shown here is derived from an EMBL/GenBank/DDBJ whole genome shotgun (WGS) entry which is preliminary data.</text>
</comment>
<dbReference type="EMBL" id="LAZR01024554">
    <property type="protein sequence ID" value="KKL74752.1"/>
    <property type="molecule type" value="Genomic_DNA"/>
</dbReference>
<accession>A0A0F9HHX3</accession>
<organism evidence="1">
    <name type="scientific">marine sediment metagenome</name>
    <dbReference type="NCBI Taxonomy" id="412755"/>
    <lineage>
        <taxon>unclassified sequences</taxon>
        <taxon>metagenomes</taxon>
        <taxon>ecological metagenomes</taxon>
    </lineage>
</organism>
<proteinExistence type="predicted"/>
<dbReference type="AlphaFoldDB" id="A0A0F9HHX3"/>
<dbReference type="Gene3D" id="3.40.50.450">
    <property type="match status" value="1"/>
</dbReference>
<sequence>MMKVYLAAKFERREELRPIRDKLWSMGHEVVSTWIDEVKKPGGMTSDQFKRKLAVKDLAQIESADLFILDTFVISESGGKEVEFGLALGQFQGILVYIVGPACNVFHQLCDRRFENWDDCLTSLKEML</sequence>
<reference evidence="1" key="1">
    <citation type="journal article" date="2015" name="Nature">
        <title>Complex archaea that bridge the gap between prokaryotes and eukaryotes.</title>
        <authorList>
            <person name="Spang A."/>
            <person name="Saw J.H."/>
            <person name="Jorgensen S.L."/>
            <person name="Zaremba-Niedzwiedzka K."/>
            <person name="Martijn J."/>
            <person name="Lind A.E."/>
            <person name="van Eijk R."/>
            <person name="Schleper C."/>
            <person name="Guy L."/>
            <person name="Ettema T.J."/>
        </authorList>
    </citation>
    <scope>NUCLEOTIDE SEQUENCE</scope>
</reference>
<name>A0A0F9HHX3_9ZZZZ</name>
<evidence type="ECO:0008006" key="2">
    <source>
        <dbReference type="Google" id="ProtNLM"/>
    </source>
</evidence>
<evidence type="ECO:0000313" key="1">
    <source>
        <dbReference type="EMBL" id="KKL74752.1"/>
    </source>
</evidence>